<proteinExistence type="predicted"/>
<reference evidence="1 2" key="1">
    <citation type="submission" date="2018-03" db="EMBL/GenBank/DDBJ databases">
        <title>The draft genome of Mesorhizobium sp. 6GN-30.</title>
        <authorList>
            <person name="Liu L."/>
            <person name="Li L."/>
            <person name="Wang T."/>
            <person name="Zhang X."/>
            <person name="Liang L."/>
        </authorList>
    </citation>
    <scope>NUCLEOTIDE SEQUENCE [LARGE SCALE GENOMIC DNA]</scope>
    <source>
        <strain evidence="1 2">6GN30</strain>
    </source>
</reference>
<accession>A0A2P7SRY8</accession>
<evidence type="ECO:0000313" key="1">
    <source>
        <dbReference type="EMBL" id="PSJ65239.1"/>
    </source>
</evidence>
<dbReference type="OrthoDB" id="2062670at2"/>
<organism evidence="1 2">
    <name type="scientific">Kumtagia ephedrae</name>
    <dbReference type="NCBI Taxonomy" id="2116701"/>
    <lineage>
        <taxon>Bacteria</taxon>
        <taxon>Pseudomonadati</taxon>
        <taxon>Pseudomonadota</taxon>
        <taxon>Alphaproteobacteria</taxon>
        <taxon>Hyphomicrobiales</taxon>
        <taxon>Phyllobacteriaceae</taxon>
        <taxon>Kumtagia</taxon>
    </lineage>
</organism>
<protein>
    <submittedName>
        <fullName evidence="1">Alpha/beta hydrolase</fullName>
    </submittedName>
</protein>
<dbReference type="Proteomes" id="UP000241229">
    <property type="component" value="Unassembled WGS sequence"/>
</dbReference>
<name>A0A2P7SRY8_9HYPH</name>
<dbReference type="Gene3D" id="3.40.50.1820">
    <property type="entry name" value="alpha/beta hydrolase"/>
    <property type="match status" value="1"/>
</dbReference>
<comment type="caution">
    <text evidence="1">The sequence shown here is derived from an EMBL/GenBank/DDBJ whole genome shotgun (WGS) entry which is preliminary data.</text>
</comment>
<dbReference type="EMBL" id="PXYK01000002">
    <property type="protein sequence ID" value="PSJ65239.1"/>
    <property type="molecule type" value="Genomic_DNA"/>
</dbReference>
<keyword evidence="2" id="KW-1185">Reference proteome</keyword>
<evidence type="ECO:0000313" key="2">
    <source>
        <dbReference type="Proteomes" id="UP000241229"/>
    </source>
</evidence>
<dbReference type="InterPro" id="IPR029058">
    <property type="entry name" value="AB_hydrolase_fold"/>
</dbReference>
<gene>
    <name evidence="1" type="ORF">C7I84_02520</name>
</gene>
<sequence length="396" mass="43675">MISAGRDLLEVDYRWVHLQYEEKAAFVETYGFAGNQGAVNLEGILMVPRGRPSSTLMIFMHPTSTLQLLPVPRAAVQHGAHVLCAASRYAKNDAALIMEKVLLDLGAYVRHAKEVLGYEKVVIVGWSGGGSLALFYQSQAENPTITETPAGDPVNVKGAGLIPADALIFQAAHISRAQLLADSIDPSVRTEHDPDDRIRELDIYDPANPNQPAYSADFLAHYRAAQLARIDRIRGWVLETLETLRRRNSGEMERGFVTHRTFADPRFVDPSVDPNDRRPRWSYLGNPETVNTGPVALGRFSTLRSWLSQWSIRDSRADGVACAAHIRVPFLAIENSADDAAPQPHTGMIYRAAASADKTFRVIKGATHYYAGQPAQLAEAIDLQRNWLAARGLLES</sequence>
<dbReference type="SUPFAM" id="SSF53474">
    <property type="entry name" value="alpha/beta-Hydrolases"/>
    <property type="match status" value="1"/>
</dbReference>
<dbReference type="RefSeq" id="WP_106770579.1">
    <property type="nucleotide sequence ID" value="NZ_PXYK01000002.1"/>
</dbReference>
<keyword evidence="1" id="KW-0378">Hydrolase</keyword>
<dbReference type="GO" id="GO:0016787">
    <property type="term" value="F:hydrolase activity"/>
    <property type="evidence" value="ECO:0007669"/>
    <property type="project" value="UniProtKB-KW"/>
</dbReference>
<dbReference type="AlphaFoldDB" id="A0A2P7SRY8"/>